<feature type="region of interest" description="Disordered" evidence="1">
    <location>
        <begin position="112"/>
        <end position="167"/>
    </location>
</feature>
<keyword evidence="2" id="KW-0472">Membrane</keyword>
<evidence type="ECO:0000313" key="3">
    <source>
        <dbReference type="EMBL" id="GIH80956.1"/>
    </source>
</evidence>
<feature type="transmembrane region" description="Helical" evidence="2">
    <location>
        <begin position="171"/>
        <end position="188"/>
    </location>
</feature>
<protein>
    <submittedName>
        <fullName evidence="3">Uncharacterized protein</fullName>
    </submittedName>
</protein>
<feature type="compositionally biased region" description="Basic and acidic residues" evidence="1">
    <location>
        <begin position="157"/>
        <end position="167"/>
    </location>
</feature>
<keyword evidence="2" id="KW-1133">Transmembrane helix</keyword>
<evidence type="ECO:0000313" key="4">
    <source>
        <dbReference type="Proteomes" id="UP000616724"/>
    </source>
</evidence>
<feature type="region of interest" description="Disordered" evidence="1">
    <location>
        <begin position="1"/>
        <end position="95"/>
    </location>
</feature>
<feature type="region of interest" description="Disordered" evidence="1">
    <location>
        <begin position="428"/>
        <end position="465"/>
    </location>
</feature>
<feature type="compositionally biased region" description="Basic and acidic residues" evidence="1">
    <location>
        <begin position="79"/>
        <end position="95"/>
    </location>
</feature>
<keyword evidence="2" id="KW-0812">Transmembrane</keyword>
<sequence>MDDTDWNAARGTNAPVYYLGGPARRLGEPVAEPEGPPLGPDEPARPDEPVRHTGTPVHRIGEPPGAPGEHPAGGRARREHLPGERGPAEHPRNERVQVGYAPGTHLASERVQVGHAAVEHSRSERTRLERVLGEQSDVPDERERDADRPRRGQARHSRQEASGLDRRSNRVMLGAGITVVTVGMLMMGRTEAGLRASAAAWGFLSFFSGVLALVALTATVALGLFSADRVVLPALGRIRTQLLHRSAALVGMAFLATHILMKISEGRAPAAAAVVPTSAPTMAIGFGVVASDVMVLIFATGIARAGFADSGKPWVWRLLHGSAYLAWPTAIMHGLSAGRSPASWVSWSYVACLVAVGAALLIRVLSVLQTRRAAAGAEPAAEPAVARATADRSGTAARTNTAANTAMNTAMNTANAADPASLTSIVGRVPRRARGSRTGTDSGAGPEGQTGTEGRVARRRIGGMG</sequence>
<dbReference type="AlphaFoldDB" id="A0A8J3WAM2"/>
<accession>A0A8J3WAM2</accession>
<evidence type="ECO:0000256" key="2">
    <source>
        <dbReference type="SAM" id="Phobius"/>
    </source>
</evidence>
<comment type="caution">
    <text evidence="3">The sequence shown here is derived from an EMBL/GenBank/DDBJ whole genome shotgun (WGS) entry which is preliminary data.</text>
</comment>
<reference evidence="3 4" key="1">
    <citation type="submission" date="2021-01" db="EMBL/GenBank/DDBJ databases">
        <title>Whole genome shotgun sequence of Planobispora longispora NBRC 13918.</title>
        <authorList>
            <person name="Komaki H."/>
            <person name="Tamura T."/>
        </authorList>
    </citation>
    <scope>NUCLEOTIDE SEQUENCE [LARGE SCALE GENOMIC DNA]</scope>
    <source>
        <strain evidence="3 4">NBRC 13918</strain>
    </source>
</reference>
<feature type="transmembrane region" description="Helical" evidence="2">
    <location>
        <begin position="314"/>
        <end position="335"/>
    </location>
</feature>
<dbReference type="Proteomes" id="UP000616724">
    <property type="component" value="Unassembled WGS sequence"/>
</dbReference>
<gene>
    <name evidence="3" type="ORF">Plo01_73850</name>
</gene>
<feature type="transmembrane region" description="Helical" evidence="2">
    <location>
        <begin position="246"/>
        <end position="263"/>
    </location>
</feature>
<organism evidence="3 4">
    <name type="scientific">Planobispora longispora</name>
    <dbReference type="NCBI Taxonomy" id="28887"/>
    <lineage>
        <taxon>Bacteria</taxon>
        <taxon>Bacillati</taxon>
        <taxon>Actinomycetota</taxon>
        <taxon>Actinomycetes</taxon>
        <taxon>Streptosporangiales</taxon>
        <taxon>Streptosporangiaceae</taxon>
        <taxon>Planobispora</taxon>
    </lineage>
</organism>
<feature type="transmembrane region" description="Helical" evidence="2">
    <location>
        <begin position="283"/>
        <end position="302"/>
    </location>
</feature>
<name>A0A8J3WAM2_9ACTN</name>
<evidence type="ECO:0000256" key="1">
    <source>
        <dbReference type="SAM" id="MobiDB-lite"/>
    </source>
</evidence>
<feature type="transmembrane region" description="Helical" evidence="2">
    <location>
        <begin position="200"/>
        <end position="225"/>
    </location>
</feature>
<dbReference type="EMBL" id="BOOH01000066">
    <property type="protein sequence ID" value="GIH80956.1"/>
    <property type="molecule type" value="Genomic_DNA"/>
</dbReference>
<keyword evidence="4" id="KW-1185">Reference proteome</keyword>
<feature type="transmembrane region" description="Helical" evidence="2">
    <location>
        <begin position="347"/>
        <end position="365"/>
    </location>
</feature>
<feature type="compositionally biased region" description="Basic and acidic residues" evidence="1">
    <location>
        <begin position="42"/>
        <end position="51"/>
    </location>
</feature>
<proteinExistence type="predicted"/>
<feature type="compositionally biased region" description="Basic and acidic residues" evidence="1">
    <location>
        <begin position="117"/>
        <end position="132"/>
    </location>
</feature>
<feature type="compositionally biased region" description="Basic and acidic residues" evidence="1">
    <location>
        <begin position="139"/>
        <end position="150"/>
    </location>
</feature>